<reference evidence="1" key="2">
    <citation type="submission" date="2020-05" db="UniProtKB">
        <authorList>
            <consortium name="EnsemblMetazoa"/>
        </authorList>
    </citation>
    <scope>IDENTIFICATION</scope>
    <source>
        <strain evidence="1">IAEA</strain>
    </source>
</reference>
<sequence length="159" mass="18643">MKGRQTRILSLIRAAKLMYLLDVSNNRRTCMFHILNAGSYDQICYNALRVDRLAWYPHNSLTHSSIISFWLVLDDFFTSFLKNFLGLRCNKRELTVRDKMETAYLIRQRFMVATLFKKYPVPFTKGIISRNQAATIRVTPRNASFASKFKLKHGTNRIK</sequence>
<dbReference type="AlphaFoldDB" id="A0A1B0A9L2"/>
<dbReference type="VEuPathDB" id="VectorBase:GPAI038594"/>
<protein>
    <submittedName>
        <fullName evidence="1">Uncharacterized protein</fullName>
    </submittedName>
</protein>
<dbReference type="Proteomes" id="UP000092445">
    <property type="component" value="Unassembled WGS sequence"/>
</dbReference>
<evidence type="ECO:0000313" key="1">
    <source>
        <dbReference type="EnsemblMetazoa" id="GPAI038594-PA"/>
    </source>
</evidence>
<reference evidence="2" key="1">
    <citation type="submission" date="2014-03" db="EMBL/GenBank/DDBJ databases">
        <authorList>
            <person name="Aksoy S."/>
            <person name="Warren W."/>
            <person name="Wilson R.K."/>
        </authorList>
    </citation>
    <scope>NUCLEOTIDE SEQUENCE [LARGE SCALE GENOMIC DNA]</scope>
    <source>
        <strain evidence="2">IAEA</strain>
    </source>
</reference>
<organism evidence="1 2">
    <name type="scientific">Glossina pallidipes</name>
    <name type="common">Tsetse fly</name>
    <dbReference type="NCBI Taxonomy" id="7398"/>
    <lineage>
        <taxon>Eukaryota</taxon>
        <taxon>Metazoa</taxon>
        <taxon>Ecdysozoa</taxon>
        <taxon>Arthropoda</taxon>
        <taxon>Hexapoda</taxon>
        <taxon>Insecta</taxon>
        <taxon>Pterygota</taxon>
        <taxon>Neoptera</taxon>
        <taxon>Endopterygota</taxon>
        <taxon>Diptera</taxon>
        <taxon>Brachycera</taxon>
        <taxon>Muscomorpha</taxon>
        <taxon>Hippoboscoidea</taxon>
        <taxon>Glossinidae</taxon>
        <taxon>Glossina</taxon>
    </lineage>
</organism>
<proteinExistence type="predicted"/>
<evidence type="ECO:0000313" key="2">
    <source>
        <dbReference type="Proteomes" id="UP000092445"/>
    </source>
</evidence>
<accession>A0A1B0A9L2</accession>
<dbReference type="EnsemblMetazoa" id="GPAI038594-RA">
    <property type="protein sequence ID" value="GPAI038594-PA"/>
    <property type="gene ID" value="GPAI038594"/>
</dbReference>
<keyword evidence="2" id="KW-1185">Reference proteome</keyword>
<name>A0A1B0A9L2_GLOPL</name>